<dbReference type="OrthoDB" id="9772485at2"/>
<dbReference type="GO" id="GO:0016757">
    <property type="term" value="F:glycosyltransferase activity"/>
    <property type="evidence" value="ECO:0007669"/>
    <property type="project" value="InterPro"/>
</dbReference>
<name>A0A229UTI1_9BACL</name>
<evidence type="ECO:0000259" key="2">
    <source>
        <dbReference type="Pfam" id="PF11997"/>
    </source>
</evidence>
<gene>
    <name evidence="3" type="ORF">CF651_09440</name>
</gene>
<feature type="domain" description="DUF3492" evidence="2">
    <location>
        <begin position="1"/>
        <end position="259"/>
    </location>
</feature>
<sequence length="471" mass="54157">MKICLLCEGSYPYITGGVSSWIQTIVNSMPEHEFIIYAIGAQEKNKGKFKYTLPPNIIEVKEVFLDSFLNEDAKWGKRFKLDDREEEALKLLLQGEQTNWSDIFSLVLNNHYQQVTDFLTSKDFFDIMYEVCTDKYSQIPFTEMFWTVRSMILPLFLLIKSSIPEADLYHSASTGYAGIIGALAKHIYNKPFLLTEHGIYSREREEEIIKANWIKGYFKDIWIQYFYNLSNCAYGYADRVLTLFNRNREIQIELGCPEERIRIIPNGVRVDHFAGIPQKQEGVTELNIGAVVRLVPIKDVKTMIQSYAIVKHEVPTAKFYIFGPTDEDPEYFQECEQLVAALDLQDAIVFTGSIQVRDYIGQMDVLVLTSISEGQPLAVLEAMACAKPMVTTDVGSCKELLYGVQDEFGQAGFVVPVMHYEEIGQNIIKLCKNKQMREEFGKNGLERAKALYSHDSFIESYRNLYQEYEVH</sequence>
<protein>
    <submittedName>
        <fullName evidence="3">Glycosyl transferase</fullName>
    </submittedName>
</protein>
<dbReference type="InterPro" id="IPR001296">
    <property type="entry name" value="Glyco_trans_1"/>
</dbReference>
<dbReference type="PANTHER" id="PTHR12526">
    <property type="entry name" value="GLYCOSYLTRANSFERASE"/>
    <property type="match status" value="1"/>
</dbReference>
<evidence type="ECO:0000313" key="3">
    <source>
        <dbReference type="EMBL" id="OXM86660.1"/>
    </source>
</evidence>
<dbReference type="PANTHER" id="PTHR12526:SF608">
    <property type="entry name" value="PELF"/>
    <property type="match status" value="1"/>
</dbReference>
<dbReference type="InterPro" id="IPR022622">
    <property type="entry name" value="DUF3492"/>
</dbReference>
<dbReference type="CDD" id="cd03813">
    <property type="entry name" value="GT4-like"/>
    <property type="match status" value="1"/>
</dbReference>
<accession>A0A229UTI1</accession>
<dbReference type="InterPro" id="IPR047691">
    <property type="entry name" value="PelF-like"/>
</dbReference>
<comment type="caution">
    <text evidence="3">The sequence shown here is derived from an EMBL/GenBank/DDBJ whole genome shotgun (WGS) entry which is preliminary data.</text>
</comment>
<dbReference type="Pfam" id="PF11997">
    <property type="entry name" value="DUF3492"/>
    <property type="match status" value="1"/>
</dbReference>
<dbReference type="SUPFAM" id="SSF53756">
    <property type="entry name" value="UDP-Glycosyltransferase/glycogen phosphorylase"/>
    <property type="match status" value="1"/>
</dbReference>
<dbReference type="RefSeq" id="WP_094014607.1">
    <property type="nucleotide sequence ID" value="NZ_NMQW01000013.1"/>
</dbReference>
<keyword evidence="3" id="KW-0808">Transferase</keyword>
<dbReference type="NCBIfam" id="NF038011">
    <property type="entry name" value="PelF"/>
    <property type="match status" value="1"/>
</dbReference>
<dbReference type="AlphaFoldDB" id="A0A229UTI1"/>
<evidence type="ECO:0000313" key="4">
    <source>
        <dbReference type="Proteomes" id="UP000215509"/>
    </source>
</evidence>
<evidence type="ECO:0000259" key="1">
    <source>
        <dbReference type="Pfam" id="PF00534"/>
    </source>
</evidence>
<reference evidence="3 4" key="1">
    <citation type="submission" date="2017-07" db="EMBL/GenBank/DDBJ databases">
        <title>Genome sequencing and assembly of Paenibacillus rigui.</title>
        <authorList>
            <person name="Mayilraj S."/>
        </authorList>
    </citation>
    <scope>NUCLEOTIDE SEQUENCE [LARGE SCALE GENOMIC DNA]</scope>
    <source>
        <strain evidence="3 4">JCM 16352</strain>
    </source>
</reference>
<organism evidence="3 4">
    <name type="scientific">Paenibacillus rigui</name>
    <dbReference type="NCBI Taxonomy" id="554312"/>
    <lineage>
        <taxon>Bacteria</taxon>
        <taxon>Bacillati</taxon>
        <taxon>Bacillota</taxon>
        <taxon>Bacilli</taxon>
        <taxon>Bacillales</taxon>
        <taxon>Paenibacillaceae</taxon>
        <taxon>Paenibacillus</taxon>
    </lineage>
</organism>
<feature type="domain" description="Glycosyl transferase family 1" evidence="1">
    <location>
        <begin position="285"/>
        <end position="445"/>
    </location>
</feature>
<dbReference type="Proteomes" id="UP000215509">
    <property type="component" value="Unassembled WGS sequence"/>
</dbReference>
<dbReference type="Pfam" id="PF00534">
    <property type="entry name" value="Glycos_transf_1"/>
    <property type="match status" value="1"/>
</dbReference>
<keyword evidence="4" id="KW-1185">Reference proteome</keyword>
<dbReference type="Gene3D" id="3.40.50.2000">
    <property type="entry name" value="Glycogen Phosphorylase B"/>
    <property type="match status" value="2"/>
</dbReference>
<proteinExistence type="predicted"/>
<dbReference type="EMBL" id="NMQW01000013">
    <property type="protein sequence ID" value="OXM86660.1"/>
    <property type="molecule type" value="Genomic_DNA"/>
</dbReference>